<dbReference type="SUPFAM" id="SSF55681">
    <property type="entry name" value="Class II aaRS and biotin synthetases"/>
    <property type="match status" value="1"/>
</dbReference>
<dbReference type="EMBL" id="UOGC01000103">
    <property type="protein sequence ID" value="VAX20320.1"/>
    <property type="molecule type" value="Genomic_DNA"/>
</dbReference>
<dbReference type="PROSITE" id="PS51733">
    <property type="entry name" value="BPL_LPL_CATALYTIC"/>
    <property type="match status" value="1"/>
</dbReference>
<dbReference type="Gene3D" id="3.30.930.10">
    <property type="entry name" value="Bira Bifunctional Protein, Domain 2"/>
    <property type="match status" value="1"/>
</dbReference>
<reference evidence="2" key="1">
    <citation type="submission" date="2018-06" db="EMBL/GenBank/DDBJ databases">
        <authorList>
            <person name="Zhirakovskaya E."/>
        </authorList>
    </citation>
    <scope>NUCLEOTIDE SEQUENCE</scope>
</reference>
<dbReference type="InterPro" id="IPR004143">
    <property type="entry name" value="BPL_LPL_catalytic"/>
</dbReference>
<dbReference type="AlphaFoldDB" id="A0A3B1CC12"/>
<gene>
    <name evidence="2" type="ORF">MNBD_NITROSPINAE01-121</name>
</gene>
<keyword evidence="2" id="KW-0436">Ligase</keyword>
<dbReference type="InterPro" id="IPR050664">
    <property type="entry name" value="Octanoyltrans_LipM/LipL"/>
</dbReference>
<organism evidence="2">
    <name type="scientific">hydrothermal vent metagenome</name>
    <dbReference type="NCBI Taxonomy" id="652676"/>
    <lineage>
        <taxon>unclassified sequences</taxon>
        <taxon>metagenomes</taxon>
        <taxon>ecological metagenomes</taxon>
    </lineage>
</organism>
<dbReference type="InterPro" id="IPR045864">
    <property type="entry name" value="aa-tRNA-synth_II/BPL/LPL"/>
</dbReference>
<dbReference type="PANTHER" id="PTHR43679:SF2">
    <property type="entry name" value="OCTANOYL-[GCVH]:PROTEIN N-OCTANOYLTRANSFERASE"/>
    <property type="match status" value="1"/>
</dbReference>
<feature type="domain" description="BPL/LPL catalytic" evidence="1">
    <location>
        <begin position="15"/>
        <end position="217"/>
    </location>
</feature>
<name>A0A3B1CC12_9ZZZZ</name>
<dbReference type="GO" id="GO:0016874">
    <property type="term" value="F:ligase activity"/>
    <property type="evidence" value="ECO:0007669"/>
    <property type="project" value="UniProtKB-KW"/>
</dbReference>
<dbReference type="PANTHER" id="PTHR43679">
    <property type="entry name" value="OCTANOYLTRANSFERASE LIPM-RELATED"/>
    <property type="match status" value="1"/>
</dbReference>
<protein>
    <submittedName>
        <fullName evidence="2">Lipoate-protein ligase A</fullName>
    </submittedName>
</protein>
<accession>A0A3B1CC12</accession>
<evidence type="ECO:0000259" key="1">
    <source>
        <dbReference type="PROSITE" id="PS51733"/>
    </source>
</evidence>
<dbReference type="Pfam" id="PF21948">
    <property type="entry name" value="LplA-B_cat"/>
    <property type="match status" value="1"/>
</dbReference>
<proteinExistence type="predicted"/>
<evidence type="ECO:0000313" key="2">
    <source>
        <dbReference type="EMBL" id="VAX20320.1"/>
    </source>
</evidence>
<sequence length="245" mass="26939">MAVDTALMMSLDQGFSTIPTLRLYGWEEPTLTAGYAQSYDDLKLTYLAQNKIPVTRRPTGGRALLHDDEVTYSVTVPSTSSHYGSLRDIYTFISVALKKTLADIGVCADADTGETGSRGVASCFATRTKHEITVEGRKVTGSAQRRLKNAAMQHGFISLSNDIERNLACIRWNNPTEIEKTRKRMGGINDFVNGPISPKTLEKALIRSFESLYDITFVNDGVTEEENGIAESLLHDLEIGLVAKT</sequence>